<dbReference type="PROSITE" id="PS50011">
    <property type="entry name" value="PROTEIN_KINASE_DOM"/>
    <property type="match status" value="1"/>
</dbReference>
<dbReference type="InterPro" id="IPR011009">
    <property type="entry name" value="Kinase-like_dom_sf"/>
</dbReference>
<keyword evidence="1" id="KW-0808">Transferase</keyword>
<evidence type="ECO:0000313" key="9">
    <source>
        <dbReference type="Proteomes" id="UP000275408"/>
    </source>
</evidence>
<dbReference type="SUPFAM" id="SSF56112">
    <property type="entry name" value="Protein kinase-like (PK-like)"/>
    <property type="match status" value="1"/>
</dbReference>
<feature type="compositionally biased region" description="Basic and acidic residues" evidence="5">
    <location>
        <begin position="100"/>
        <end position="117"/>
    </location>
</feature>
<dbReference type="STRING" id="46731.A0A3M6TUA7"/>
<evidence type="ECO:0000259" key="7">
    <source>
        <dbReference type="PROSITE" id="PS50011"/>
    </source>
</evidence>
<keyword evidence="4" id="KW-0067">ATP-binding</keyword>
<accession>A0A3M6TUA7</accession>
<feature type="region of interest" description="Disordered" evidence="5">
    <location>
        <begin position="71"/>
        <end position="124"/>
    </location>
</feature>
<keyword evidence="6" id="KW-0472">Membrane</keyword>
<dbReference type="Pfam" id="PF00069">
    <property type="entry name" value="Pkinase"/>
    <property type="match status" value="1"/>
</dbReference>
<dbReference type="InterPro" id="IPR008271">
    <property type="entry name" value="Ser/Thr_kinase_AS"/>
</dbReference>
<evidence type="ECO:0000256" key="4">
    <source>
        <dbReference type="ARBA" id="ARBA00022840"/>
    </source>
</evidence>
<keyword evidence="6" id="KW-0812">Transmembrane</keyword>
<sequence>MDALRVRRMNSTAAKNVVRFILETLLCIYQNPQVFGHHSLCVLVYAAIHGLIYLLQRGSILQRNVEESTASSSSDSLVGCPKNSSTSKVCESDGEALKSSIEKDDSTWENDLGKPAERSSPVLNPDHFDARNRLSMLRMKDIISILGDCRAKSVDIAASGKNDLDGFFKGLESECLCCVFNGSINLHVSLTGKATKIPEEHDWVGIEEETLTVTVKTTLCDHGTLTREPSDTGSTQKGSGDPNKTCQTLPDGGGPSSQVAKVQNGSISYSRCSSGSGGDDGDGDDNRKQTGRIGGCQGSGGNDVDNEDESKQASKQQGPEDDVANDDDDCRSNEENHSESQRSDESQRDGAQSSSSYSTVADGSGEFPSQKNENSSCSDNAKKAAQQDESEEICRSELHEDLQKAFTCRRNLNSEREWQKCTDAFCQLIQYLLDHSQNCRMRVLGGCEDCISYKDMLFNHVSTCILPLGRCVVARCDYIREYMCTNCLPENRKWTWALDQLFFRPTPPSTPTNEDSEEFLGGYKEVLTRPEAANPQEDTVHDPVKDILIADRSLTSNCEPLRSANGWNQYHVDRPPDVQVTRGPVIQESIQAECEDCSPSAPLSVADVSVTNTCTSQTVGSDLVQELGEVIWPLNQVLLINPGSYVLRSWVLVRMGLTLRKPIGKSFIQLEGALVAVVIFAIPIGKFESNEIEIWGGLSGRHPNILELYGAMKYRQSGTVIIFMEYMSGGSVEEYAGQMEHNEIWAIHVLGKVLSAVDFMHLQGILHRDVKGGNVLVDETGQHVKLADFGTSIRCESFLQDNIPRGTEPFMSPEMCRSECHSFSTDIWSIMCLLYQLLAGRPPWVDSCHGSLIYRIGTAKEPPSSPPCSPEVEDLFSQGFILKPADRKTARELLRHPAIMAAPDTSGFLLPTWGDTEQYSDGASSISSFSNLVLSLSADELERHVLSNLVTDVSENDVNQLRDDNFDVSQVLGLNHLEIQSIDDLPPSSTPNDWSYSITDLAKIRITDNSGKWLFSIRERPTTAYGRLAEDLHGI</sequence>
<feature type="compositionally biased region" description="Acidic residues" evidence="5">
    <location>
        <begin position="319"/>
        <end position="329"/>
    </location>
</feature>
<evidence type="ECO:0000256" key="5">
    <source>
        <dbReference type="SAM" id="MobiDB-lite"/>
    </source>
</evidence>
<feature type="transmembrane region" description="Helical" evidence="6">
    <location>
        <begin position="35"/>
        <end position="55"/>
    </location>
</feature>
<keyword evidence="9" id="KW-1185">Reference proteome</keyword>
<feature type="compositionally biased region" description="Polar residues" evidence="5">
    <location>
        <begin position="256"/>
        <end position="272"/>
    </location>
</feature>
<evidence type="ECO:0000256" key="1">
    <source>
        <dbReference type="ARBA" id="ARBA00022679"/>
    </source>
</evidence>
<feature type="region of interest" description="Disordered" evidence="5">
    <location>
        <begin position="222"/>
        <end position="382"/>
    </location>
</feature>
<dbReference type="Proteomes" id="UP000275408">
    <property type="component" value="Unassembled WGS sequence"/>
</dbReference>
<dbReference type="GO" id="GO:0005524">
    <property type="term" value="F:ATP binding"/>
    <property type="evidence" value="ECO:0007669"/>
    <property type="project" value="UniProtKB-KW"/>
</dbReference>
<feature type="compositionally biased region" description="Polar residues" evidence="5">
    <location>
        <begin position="231"/>
        <end position="248"/>
    </location>
</feature>
<feature type="compositionally biased region" description="Polar residues" evidence="5">
    <location>
        <begin position="349"/>
        <end position="379"/>
    </location>
</feature>
<organism evidence="8 9">
    <name type="scientific">Pocillopora damicornis</name>
    <name type="common">Cauliflower coral</name>
    <name type="synonym">Millepora damicornis</name>
    <dbReference type="NCBI Taxonomy" id="46731"/>
    <lineage>
        <taxon>Eukaryota</taxon>
        <taxon>Metazoa</taxon>
        <taxon>Cnidaria</taxon>
        <taxon>Anthozoa</taxon>
        <taxon>Hexacorallia</taxon>
        <taxon>Scleractinia</taxon>
        <taxon>Astrocoeniina</taxon>
        <taxon>Pocilloporidae</taxon>
        <taxon>Pocillopora</taxon>
    </lineage>
</organism>
<evidence type="ECO:0000313" key="8">
    <source>
        <dbReference type="EMBL" id="RMX45000.1"/>
    </source>
</evidence>
<dbReference type="EMBL" id="RCHS01002916">
    <property type="protein sequence ID" value="RMX45000.1"/>
    <property type="molecule type" value="Genomic_DNA"/>
</dbReference>
<protein>
    <recommendedName>
        <fullName evidence="7">Protein kinase domain-containing protein</fullName>
    </recommendedName>
</protein>
<reference evidence="8 9" key="1">
    <citation type="journal article" date="2018" name="Sci. Rep.">
        <title>Comparative analysis of the Pocillopora damicornis genome highlights role of immune system in coral evolution.</title>
        <authorList>
            <person name="Cunning R."/>
            <person name="Bay R.A."/>
            <person name="Gillette P."/>
            <person name="Baker A.C."/>
            <person name="Traylor-Knowles N."/>
        </authorList>
    </citation>
    <scope>NUCLEOTIDE SEQUENCE [LARGE SCALE GENOMIC DNA]</scope>
    <source>
        <strain evidence="8">RSMAS</strain>
        <tissue evidence="8">Whole animal</tissue>
    </source>
</reference>
<gene>
    <name evidence="8" type="ORF">pdam_00021506</name>
</gene>
<evidence type="ECO:0000256" key="3">
    <source>
        <dbReference type="ARBA" id="ARBA00022777"/>
    </source>
</evidence>
<keyword evidence="6" id="KW-1133">Transmembrane helix</keyword>
<dbReference type="SUPFAM" id="SSF57933">
    <property type="entry name" value="TAZ domain"/>
    <property type="match status" value="1"/>
</dbReference>
<name>A0A3M6TUA7_POCDA</name>
<dbReference type="PANTHER" id="PTHR48016:SF56">
    <property type="entry name" value="MAPKK KINASE"/>
    <property type="match status" value="1"/>
</dbReference>
<comment type="caution">
    <text evidence="8">The sequence shown here is derived from an EMBL/GenBank/DDBJ whole genome shotgun (WGS) entry which is preliminary data.</text>
</comment>
<feature type="compositionally biased region" description="Gly residues" evidence="5">
    <location>
        <begin position="292"/>
        <end position="301"/>
    </location>
</feature>
<keyword evidence="3" id="KW-0418">Kinase</keyword>
<dbReference type="Gene3D" id="1.20.1020.10">
    <property type="entry name" value="TAZ domain"/>
    <property type="match status" value="1"/>
</dbReference>
<evidence type="ECO:0000256" key="2">
    <source>
        <dbReference type="ARBA" id="ARBA00022741"/>
    </source>
</evidence>
<proteinExistence type="predicted"/>
<dbReference type="PANTHER" id="PTHR48016">
    <property type="entry name" value="MAP KINASE KINASE KINASE SSK2-RELATED-RELATED"/>
    <property type="match status" value="1"/>
</dbReference>
<dbReference type="InterPro" id="IPR050538">
    <property type="entry name" value="MAP_kinase_kinase_kinase"/>
</dbReference>
<dbReference type="PROSITE" id="PS00108">
    <property type="entry name" value="PROTEIN_KINASE_ST"/>
    <property type="match status" value="1"/>
</dbReference>
<evidence type="ECO:0000256" key="6">
    <source>
        <dbReference type="SAM" id="Phobius"/>
    </source>
</evidence>
<dbReference type="SMART" id="SM00220">
    <property type="entry name" value="S_TKc"/>
    <property type="match status" value="1"/>
</dbReference>
<dbReference type="OrthoDB" id="5987545at2759"/>
<dbReference type="AlphaFoldDB" id="A0A3M6TUA7"/>
<dbReference type="InterPro" id="IPR035898">
    <property type="entry name" value="TAZ_dom_sf"/>
</dbReference>
<dbReference type="Gene3D" id="1.10.510.10">
    <property type="entry name" value="Transferase(Phosphotransferase) domain 1"/>
    <property type="match status" value="1"/>
</dbReference>
<dbReference type="GO" id="GO:0004672">
    <property type="term" value="F:protein kinase activity"/>
    <property type="evidence" value="ECO:0007669"/>
    <property type="project" value="InterPro"/>
</dbReference>
<feature type="compositionally biased region" description="Basic and acidic residues" evidence="5">
    <location>
        <begin position="330"/>
        <end position="348"/>
    </location>
</feature>
<feature type="domain" description="Protein kinase" evidence="7">
    <location>
        <begin position="634"/>
        <end position="899"/>
    </location>
</feature>
<keyword evidence="2" id="KW-0547">Nucleotide-binding</keyword>
<dbReference type="InterPro" id="IPR000719">
    <property type="entry name" value="Prot_kinase_dom"/>
</dbReference>
<feature type="non-terminal residue" evidence="8">
    <location>
        <position position="1035"/>
    </location>
</feature>